<evidence type="ECO:0000256" key="1">
    <source>
        <dbReference type="SAM" id="MobiDB-lite"/>
    </source>
</evidence>
<dbReference type="RefSeq" id="WP_173680285.1">
    <property type="nucleotide sequence ID" value="NZ_JAAZWO010000023.1"/>
</dbReference>
<evidence type="ECO:0000313" key="3">
    <source>
        <dbReference type="Proteomes" id="UP000563151"/>
    </source>
</evidence>
<evidence type="ECO:0000313" key="2">
    <source>
        <dbReference type="EMBL" id="MBC2399142.1"/>
    </source>
</evidence>
<name>A0A923EC40_CLOTT</name>
<accession>A0A923EC40</accession>
<keyword evidence="3" id="KW-1185">Reference proteome</keyword>
<dbReference type="AlphaFoldDB" id="A0A923EC40"/>
<dbReference type="Proteomes" id="UP000563151">
    <property type="component" value="Unassembled WGS sequence"/>
</dbReference>
<proteinExistence type="predicted"/>
<gene>
    <name evidence="2" type="ORF">HGG79_15365</name>
</gene>
<feature type="compositionally biased region" description="Basic and acidic residues" evidence="1">
    <location>
        <begin position="30"/>
        <end position="46"/>
    </location>
</feature>
<sequence length="46" mass="5267">MSNKLTVTKKKMASLGLRKTEGGDYDYIDPQEKGKSKYQTVRKESK</sequence>
<dbReference type="EMBL" id="JAAZWO010000023">
    <property type="protein sequence ID" value="MBC2399142.1"/>
    <property type="molecule type" value="Genomic_DNA"/>
</dbReference>
<organism evidence="2 3">
    <name type="scientific">Clostridium tetanomorphum</name>
    <dbReference type="NCBI Taxonomy" id="1553"/>
    <lineage>
        <taxon>Bacteria</taxon>
        <taxon>Bacillati</taxon>
        <taxon>Bacillota</taxon>
        <taxon>Clostridia</taxon>
        <taxon>Eubacteriales</taxon>
        <taxon>Clostridiaceae</taxon>
        <taxon>Clostridium</taxon>
    </lineage>
</organism>
<feature type="region of interest" description="Disordered" evidence="1">
    <location>
        <begin position="20"/>
        <end position="46"/>
    </location>
</feature>
<reference evidence="2 3" key="1">
    <citation type="submission" date="2020-04" db="EMBL/GenBank/DDBJ databases">
        <title>Genomic insights into acetone-butanol-ethanol (ABE) fermentation by sequencing solventogenic clostridia strains.</title>
        <authorList>
            <person name="Brown S."/>
        </authorList>
    </citation>
    <scope>NUCLEOTIDE SEQUENCE [LARGE SCALE GENOMIC DNA]</scope>
    <source>
        <strain evidence="2 3">DJ011</strain>
    </source>
</reference>
<protein>
    <submittedName>
        <fullName evidence="2">Uncharacterized protein</fullName>
    </submittedName>
</protein>
<comment type="caution">
    <text evidence="2">The sequence shown here is derived from an EMBL/GenBank/DDBJ whole genome shotgun (WGS) entry which is preliminary data.</text>
</comment>